<sequence length="322" mass="36173">MQPGLRLDHPTGCDLASTPTPPASRPVPLQPGPDGRRSNPSRSPWFVQSLFPPYQLFVRPVLMSETIDMNNHHNLHEIDIRLEQWRSCGPGYLSPRICQERTQDPLSQTSPLGLITAPIYTLIPVQLPFPFGLCCYTTHLLRLSFNKRGLSSKQVRTLLIGESTLSSSLSLSFAGRSLLCFSAPLLPCLTPSNYLKCTPSYEYIPVHHEQLRLLFTPTACIYRVLSRDRPGKHTRTHTRADSHTRAATQKDSPDLGWIALAVAKRARNKQNACLLQTRQLFTADSEIVDSLFSDSCRLDTLKPARLASSERGLRLFKKARYV</sequence>
<evidence type="ECO:0000313" key="2">
    <source>
        <dbReference type="EMBL" id="VEL10950.1"/>
    </source>
</evidence>
<protein>
    <submittedName>
        <fullName evidence="2">Uncharacterized protein</fullName>
    </submittedName>
</protein>
<feature type="compositionally biased region" description="Basic and acidic residues" evidence="1">
    <location>
        <begin position="1"/>
        <end position="11"/>
    </location>
</feature>
<name>A0A448WG35_9PLAT</name>
<feature type="region of interest" description="Disordered" evidence="1">
    <location>
        <begin position="1"/>
        <end position="41"/>
    </location>
</feature>
<dbReference type="AlphaFoldDB" id="A0A448WG35"/>
<gene>
    <name evidence="2" type="ORF">PXEA_LOCUS4390</name>
</gene>
<comment type="caution">
    <text evidence="2">The sequence shown here is derived from an EMBL/GenBank/DDBJ whole genome shotgun (WGS) entry which is preliminary data.</text>
</comment>
<organism evidence="2 3">
    <name type="scientific">Protopolystoma xenopodis</name>
    <dbReference type="NCBI Taxonomy" id="117903"/>
    <lineage>
        <taxon>Eukaryota</taxon>
        <taxon>Metazoa</taxon>
        <taxon>Spiralia</taxon>
        <taxon>Lophotrochozoa</taxon>
        <taxon>Platyhelminthes</taxon>
        <taxon>Monogenea</taxon>
        <taxon>Polyopisthocotylea</taxon>
        <taxon>Polystomatidea</taxon>
        <taxon>Polystomatidae</taxon>
        <taxon>Protopolystoma</taxon>
    </lineage>
</organism>
<feature type="compositionally biased region" description="Pro residues" evidence="1">
    <location>
        <begin position="19"/>
        <end position="31"/>
    </location>
</feature>
<keyword evidence="3" id="KW-1185">Reference proteome</keyword>
<proteinExistence type="predicted"/>
<evidence type="ECO:0000256" key="1">
    <source>
        <dbReference type="SAM" id="MobiDB-lite"/>
    </source>
</evidence>
<accession>A0A448WG35</accession>
<reference evidence="2" key="1">
    <citation type="submission" date="2018-11" db="EMBL/GenBank/DDBJ databases">
        <authorList>
            <consortium name="Pathogen Informatics"/>
        </authorList>
    </citation>
    <scope>NUCLEOTIDE SEQUENCE</scope>
</reference>
<evidence type="ECO:0000313" key="3">
    <source>
        <dbReference type="Proteomes" id="UP000784294"/>
    </source>
</evidence>
<dbReference type="EMBL" id="CAAALY010010379">
    <property type="protein sequence ID" value="VEL10950.1"/>
    <property type="molecule type" value="Genomic_DNA"/>
</dbReference>
<dbReference type="Proteomes" id="UP000784294">
    <property type="component" value="Unassembled WGS sequence"/>
</dbReference>